<evidence type="ECO:0000313" key="2">
    <source>
        <dbReference type="Proteomes" id="UP000294958"/>
    </source>
</evidence>
<organism evidence="1 2">
    <name type="scientific">Aquamicrobium defluvii</name>
    <dbReference type="NCBI Taxonomy" id="69279"/>
    <lineage>
        <taxon>Bacteria</taxon>
        <taxon>Pseudomonadati</taxon>
        <taxon>Pseudomonadota</taxon>
        <taxon>Alphaproteobacteria</taxon>
        <taxon>Hyphomicrobiales</taxon>
        <taxon>Phyllobacteriaceae</taxon>
        <taxon>Aquamicrobium</taxon>
    </lineage>
</organism>
<comment type="caution">
    <text evidence="1">The sequence shown here is derived from an EMBL/GenBank/DDBJ whole genome shotgun (WGS) entry which is preliminary data.</text>
</comment>
<dbReference type="Proteomes" id="UP000294958">
    <property type="component" value="Unassembled WGS sequence"/>
</dbReference>
<name>A0A4R6Y532_9HYPH</name>
<protein>
    <submittedName>
        <fullName evidence="1">Uncharacterized protein</fullName>
    </submittedName>
</protein>
<evidence type="ECO:0000313" key="1">
    <source>
        <dbReference type="EMBL" id="TDR29114.1"/>
    </source>
</evidence>
<dbReference type="AlphaFoldDB" id="A0A4R6Y532"/>
<keyword evidence="2" id="KW-1185">Reference proteome</keyword>
<dbReference type="EMBL" id="SNZF01000049">
    <property type="protein sequence ID" value="TDR29114.1"/>
    <property type="molecule type" value="Genomic_DNA"/>
</dbReference>
<sequence length="157" mass="17157">MLETSDRAQRRGRHRQFDLIVRAGAHQHGGIAISVFAKPFPTIFEFEAAKRRDHDVAVLLKLDEGEDLLHQCATSELAIHKSLIPYVHAEGRAGGRHQPVDVLPDLANAACRIFDIALGVADLPANGELIILMCGAQSLEPGNIGFEPCLLHQTRIA</sequence>
<reference evidence="1 2" key="1">
    <citation type="submission" date="2019-03" db="EMBL/GenBank/DDBJ databases">
        <title>Genomic Encyclopedia of Type Strains, Phase IV (KMG-IV): sequencing the most valuable type-strain genomes for metagenomic binning, comparative biology and taxonomic classification.</title>
        <authorList>
            <person name="Goeker M."/>
        </authorList>
    </citation>
    <scope>NUCLEOTIDE SEQUENCE [LARGE SCALE GENOMIC DNA]</scope>
    <source>
        <strain evidence="1 2">DSM 11603</strain>
    </source>
</reference>
<gene>
    <name evidence="1" type="ORF">DES43_14913</name>
</gene>
<accession>A0A4R6Y532</accession>
<proteinExistence type="predicted"/>